<accession>A0ABQ2FP65</accession>
<sequence>MSVCKARVEEYLLGVERSAHLTGPLGLSLRRLDPVNLPDIGMSPELARLDDAAYAVIEHHKRAPDQRIQGLQDPTFQYQLEAMRYRLALTDRVAELERQLAGRYYKHLPVRWFSELNAEELLRVLPTLIEATLGWGHGNGYLMWFAYGCLDSLPRDQARDLYLQVFARSMRVYGMTAALPDERLIYAAETFVTSQQIYHSKTGHEYQAALRDVIRVGMGERFVSLYDQEWVSIRADDAADAVSDGRTERTDHS</sequence>
<evidence type="ECO:0000313" key="2">
    <source>
        <dbReference type="Proteomes" id="UP000604341"/>
    </source>
</evidence>
<dbReference type="Proteomes" id="UP000604341">
    <property type="component" value="Unassembled WGS sequence"/>
</dbReference>
<gene>
    <name evidence="1" type="ORF">GCM10010844_34770</name>
</gene>
<name>A0ABQ2FP65_9DEIO</name>
<comment type="caution">
    <text evidence="1">The sequence shown here is derived from an EMBL/GenBank/DDBJ whole genome shotgun (WGS) entry which is preliminary data.</text>
</comment>
<dbReference type="EMBL" id="BMPE01000015">
    <property type="protein sequence ID" value="GGL13044.1"/>
    <property type="molecule type" value="Genomic_DNA"/>
</dbReference>
<proteinExistence type="predicted"/>
<keyword evidence="2" id="KW-1185">Reference proteome</keyword>
<protein>
    <submittedName>
        <fullName evidence="1">Uncharacterized protein</fullName>
    </submittedName>
</protein>
<organism evidence="1 2">
    <name type="scientific">Deinococcus radiotolerans</name>
    <dbReference type="NCBI Taxonomy" id="1309407"/>
    <lineage>
        <taxon>Bacteria</taxon>
        <taxon>Thermotogati</taxon>
        <taxon>Deinococcota</taxon>
        <taxon>Deinococci</taxon>
        <taxon>Deinococcales</taxon>
        <taxon>Deinococcaceae</taxon>
        <taxon>Deinococcus</taxon>
    </lineage>
</organism>
<reference evidence="2" key="1">
    <citation type="journal article" date="2019" name="Int. J. Syst. Evol. Microbiol.">
        <title>The Global Catalogue of Microorganisms (GCM) 10K type strain sequencing project: providing services to taxonomists for standard genome sequencing and annotation.</title>
        <authorList>
            <consortium name="The Broad Institute Genomics Platform"/>
            <consortium name="The Broad Institute Genome Sequencing Center for Infectious Disease"/>
            <person name="Wu L."/>
            <person name="Ma J."/>
        </authorList>
    </citation>
    <scope>NUCLEOTIDE SEQUENCE [LARGE SCALE GENOMIC DNA]</scope>
    <source>
        <strain evidence="2">JCM 19173</strain>
    </source>
</reference>
<evidence type="ECO:0000313" key="1">
    <source>
        <dbReference type="EMBL" id="GGL13044.1"/>
    </source>
</evidence>